<dbReference type="EMBL" id="CP036291">
    <property type="protein sequence ID" value="QDU88476.1"/>
    <property type="molecule type" value="Genomic_DNA"/>
</dbReference>
<feature type="transmembrane region" description="Helical" evidence="2">
    <location>
        <begin position="37"/>
        <end position="56"/>
    </location>
</feature>
<reference evidence="3 4" key="1">
    <citation type="submission" date="2019-02" db="EMBL/GenBank/DDBJ databases">
        <title>Deep-cultivation of Planctomycetes and their phenomic and genomic characterization uncovers novel biology.</title>
        <authorList>
            <person name="Wiegand S."/>
            <person name="Jogler M."/>
            <person name="Boedeker C."/>
            <person name="Pinto D."/>
            <person name="Vollmers J."/>
            <person name="Rivas-Marin E."/>
            <person name="Kohn T."/>
            <person name="Peeters S.H."/>
            <person name="Heuer A."/>
            <person name="Rast P."/>
            <person name="Oberbeckmann S."/>
            <person name="Bunk B."/>
            <person name="Jeske O."/>
            <person name="Meyerdierks A."/>
            <person name="Storesund J.E."/>
            <person name="Kallscheuer N."/>
            <person name="Luecker S."/>
            <person name="Lage O.M."/>
            <person name="Pohl T."/>
            <person name="Merkel B.J."/>
            <person name="Hornburger P."/>
            <person name="Mueller R.-W."/>
            <person name="Bruemmer F."/>
            <person name="Labrenz M."/>
            <person name="Spormann A.M."/>
            <person name="Op den Camp H."/>
            <person name="Overmann J."/>
            <person name="Amann R."/>
            <person name="Jetten M.S.M."/>
            <person name="Mascher T."/>
            <person name="Medema M.H."/>
            <person name="Devos D.P."/>
            <person name="Kaster A.-K."/>
            <person name="Ovreas L."/>
            <person name="Rohde M."/>
            <person name="Galperin M.Y."/>
            <person name="Jogler C."/>
        </authorList>
    </citation>
    <scope>NUCLEOTIDE SEQUENCE [LARGE SCALE GENOMIC DNA]</scope>
    <source>
        <strain evidence="3 4">Pla175</strain>
    </source>
</reference>
<dbReference type="SUPFAM" id="SSF48239">
    <property type="entry name" value="Terpenoid cyclases/Protein prenyltransferases"/>
    <property type="match status" value="1"/>
</dbReference>
<sequence length="1055" mass="110319">MPALLDQRRITPEPSAPPPLLTAADPGQDSPRHGRRAAYLLAMWSGMSAGVVLALGGFDQPDPLRNGFVRLGVLAAIVVLLVWTIGMRRAWLARRLQFAVALSLLAHTALVVALAVFDLTVLADALRAAAVPAAVETPAPKEPDRVEVDLTHADEQADFERPLAIGAAQLATLEPSRERSAPKEVADIAPPEAPIDATQKLPHTIALPRPESAAPRLAENPGQRAHMRDTAPGVATTPTRDRAAPPRVEPRPAPAVETARDFTPPVPVAATPLPSLEDLPIAAAAPVVASTPAPQRRPATAETAAASPAPPQPMQRIPVVSPAAPPEAARRQRVAELPRIEPTLRAEQTPMPLAERSFEGPSIMLPSRRAPQQRDTPLAVLEQAQPIAASGAAARERPVQPRPGPAPAPNAAARSGWSRADDQRAASALLARLIDNPDAAGQEDPTRNQSASAASESRSAQRALTERSAADAGDGQVDAAPGPNVSPAAPRRSTVSGGAAAAAQLAAAAPVVGSPEAALPAPGRADAGPSVAAPVARAASGAMVDSAALLGAVAGQSESPAPSAVGAAPGGDRPLLASAARQAPTVSRGGLSMVGPMAAAMPLPAPAPASSLGPRAPSPGMLRRPALDVGVDALAARADSSAVHATADRLRSELAGGQPTIAGRQRRAAAAFSSRGDRNEPLPSGAAGGPTPRTEAAIELGLDFLTRLQQPDGRWTFHDLGSAPIPADEAAQARADSAATGLALLSFLGAGYDHFEGPRRDVVDRGIKYLLTTQQPSGLVFAEAEDANPWQVAQFYSHGIASLALCEAFGMTGDPELRGPAQRALDYTERTQVAGLGGWRYTPGLNADLSVTGWQLMALRSGELAGLKVDRNTYRGVRSFLERCREPGGERCRFCYNPLASPGDPVTAHGRNPGTVMTSVGLLCQLYLGENRESPRMQRGADHLLKNLPTPGAGGRIAATSTPDNPLRDTYYWYYATQVMFHMRGEHWRAWNDALHPLLLDSQSQSGELAGSWNPRSPAPDKWASFGGRLYVTAMNLLSLEVHYRHLPLYAMTAE</sequence>
<keyword evidence="2" id="KW-0472">Membrane</keyword>
<dbReference type="InterPro" id="IPR008930">
    <property type="entry name" value="Terpenoid_cyclase/PrenylTrfase"/>
</dbReference>
<feature type="compositionally biased region" description="Basic and acidic residues" evidence="1">
    <location>
        <begin position="175"/>
        <end position="186"/>
    </location>
</feature>
<evidence type="ECO:0000313" key="3">
    <source>
        <dbReference type="EMBL" id="QDU88476.1"/>
    </source>
</evidence>
<keyword evidence="4" id="KW-1185">Reference proteome</keyword>
<keyword evidence="2" id="KW-0812">Transmembrane</keyword>
<feature type="region of interest" description="Disordered" evidence="1">
    <location>
        <begin position="1"/>
        <end position="32"/>
    </location>
</feature>
<feature type="region of interest" description="Disordered" evidence="1">
    <location>
        <begin position="290"/>
        <end position="351"/>
    </location>
</feature>
<feature type="compositionally biased region" description="Basic and acidic residues" evidence="1">
    <location>
        <begin position="239"/>
        <end position="250"/>
    </location>
</feature>
<feature type="region of interest" description="Disordered" evidence="1">
    <location>
        <begin position="388"/>
        <end position="423"/>
    </location>
</feature>
<name>A0A518DAM7_9BACT</name>
<evidence type="ECO:0000256" key="2">
    <source>
        <dbReference type="SAM" id="Phobius"/>
    </source>
</evidence>
<gene>
    <name evidence="3" type="ORF">Pla175_18540</name>
</gene>
<dbReference type="RefSeq" id="WP_145283437.1">
    <property type="nucleotide sequence ID" value="NZ_CP036291.1"/>
</dbReference>
<feature type="region of interest" description="Disordered" evidence="1">
    <location>
        <begin position="438"/>
        <end position="496"/>
    </location>
</feature>
<keyword evidence="2" id="KW-1133">Transmembrane helix</keyword>
<feature type="compositionally biased region" description="Basic and acidic residues" evidence="1">
    <location>
        <begin position="1"/>
        <end position="11"/>
    </location>
</feature>
<protein>
    <recommendedName>
        <fullName evidence="5">Prenyltransferase and squalene oxidase repeat protein</fullName>
    </recommendedName>
</protein>
<feature type="transmembrane region" description="Helical" evidence="2">
    <location>
        <begin position="98"/>
        <end position="117"/>
    </location>
</feature>
<proteinExistence type="predicted"/>
<feature type="compositionally biased region" description="Low complexity" evidence="1">
    <location>
        <begin position="187"/>
        <end position="197"/>
    </location>
</feature>
<feature type="region of interest" description="Disordered" evidence="1">
    <location>
        <begin position="174"/>
        <end position="271"/>
    </location>
</feature>
<evidence type="ECO:0000256" key="1">
    <source>
        <dbReference type="SAM" id="MobiDB-lite"/>
    </source>
</evidence>
<feature type="region of interest" description="Disordered" evidence="1">
    <location>
        <begin position="654"/>
        <end position="692"/>
    </location>
</feature>
<dbReference type="Gene3D" id="1.50.10.20">
    <property type="match status" value="2"/>
</dbReference>
<feature type="compositionally biased region" description="Low complexity" evidence="1">
    <location>
        <begin position="470"/>
        <end position="482"/>
    </location>
</feature>
<dbReference type="KEGG" id="pnd:Pla175_18540"/>
<feature type="compositionally biased region" description="Low complexity" evidence="1">
    <location>
        <begin position="290"/>
        <end position="307"/>
    </location>
</feature>
<feature type="compositionally biased region" description="Basic and acidic residues" evidence="1">
    <location>
        <begin position="328"/>
        <end position="344"/>
    </location>
</feature>
<feature type="compositionally biased region" description="Low complexity" evidence="1">
    <location>
        <begin position="449"/>
        <end position="463"/>
    </location>
</feature>
<dbReference type="AlphaFoldDB" id="A0A518DAM7"/>
<accession>A0A518DAM7</accession>
<dbReference type="CDD" id="cd00688">
    <property type="entry name" value="ISOPREN_C2_like"/>
    <property type="match status" value="1"/>
</dbReference>
<organism evidence="3 4">
    <name type="scientific">Pirellulimonas nuda</name>
    <dbReference type="NCBI Taxonomy" id="2528009"/>
    <lineage>
        <taxon>Bacteria</taxon>
        <taxon>Pseudomonadati</taxon>
        <taxon>Planctomycetota</taxon>
        <taxon>Planctomycetia</taxon>
        <taxon>Pirellulales</taxon>
        <taxon>Lacipirellulaceae</taxon>
        <taxon>Pirellulimonas</taxon>
    </lineage>
</organism>
<evidence type="ECO:0000313" key="4">
    <source>
        <dbReference type="Proteomes" id="UP000317429"/>
    </source>
</evidence>
<evidence type="ECO:0008006" key="5">
    <source>
        <dbReference type="Google" id="ProtNLM"/>
    </source>
</evidence>
<feature type="transmembrane region" description="Helical" evidence="2">
    <location>
        <begin position="68"/>
        <end position="86"/>
    </location>
</feature>
<dbReference type="OrthoDB" id="238862at2"/>
<dbReference type="Proteomes" id="UP000317429">
    <property type="component" value="Chromosome"/>
</dbReference>